<dbReference type="InterPro" id="IPR025404">
    <property type="entry name" value="DUF4130"/>
</dbReference>
<evidence type="ECO:0000313" key="4">
    <source>
        <dbReference type="Proteomes" id="UP000003340"/>
    </source>
</evidence>
<organism evidence="3 4">
    <name type="scientific">[Clostridium] methylpentosum DSM 5476</name>
    <dbReference type="NCBI Taxonomy" id="537013"/>
    <lineage>
        <taxon>Bacteria</taxon>
        <taxon>Bacillati</taxon>
        <taxon>Bacillota</taxon>
        <taxon>Clostridia</taxon>
        <taxon>Eubacteriales</taxon>
        <taxon>Oscillospiraceae</taxon>
        <taxon>Oscillospiraceae incertae sedis</taxon>
    </lineage>
</organism>
<feature type="region of interest" description="Disordered" evidence="1">
    <location>
        <begin position="245"/>
        <end position="266"/>
    </location>
</feature>
<sequence length="266" mass="30990">MPVNTSVIYLYDGSFDGLMCCIAESCRQHELPTDILADGCPQLTLHPTRRIPTDRSDARKVVEIMQNRISPAAVKFVKMAYLTYISKELPILQFFRLGYRYGKRVFDMHADETVCTLRKAVQHLRNESHRFKQFVRFTEYDGKLIARIEPKNCVLPMIAPHFAERLPNEQYLIYDKTNRLALVHQPGHSAILPLDSFEPDLPGEAEREFRCLWKLYYDTIGIEGRYNPKCRMTMMPKRYWTEMPEFDSENDTRPESGQLPPPSLHG</sequence>
<comment type="caution">
    <text evidence="3">The sequence shown here is derived from an EMBL/GenBank/DDBJ whole genome shotgun (WGS) entry which is preliminary data.</text>
</comment>
<dbReference type="EMBL" id="ACEC01000119">
    <property type="protein sequence ID" value="EEG29010.1"/>
    <property type="molecule type" value="Genomic_DNA"/>
</dbReference>
<evidence type="ECO:0000313" key="3">
    <source>
        <dbReference type="EMBL" id="EEG29010.1"/>
    </source>
</evidence>
<dbReference type="eggNOG" id="COG1573">
    <property type="taxonomic scope" value="Bacteria"/>
</dbReference>
<dbReference type="InterPro" id="IPR023875">
    <property type="entry name" value="DNA_repair_put"/>
</dbReference>
<proteinExistence type="predicted"/>
<dbReference type="AlphaFoldDB" id="C0EHT0"/>
<dbReference type="HOGENOM" id="CLU_068835_1_0_9"/>
<evidence type="ECO:0000256" key="1">
    <source>
        <dbReference type="SAM" id="MobiDB-lite"/>
    </source>
</evidence>
<protein>
    <submittedName>
        <fullName evidence="3">Putative DNA metabolism protein</fullName>
    </submittedName>
</protein>
<keyword evidence="4" id="KW-1185">Reference proteome</keyword>
<dbReference type="NCBIfam" id="TIGR03915">
    <property type="entry name" value="SAM_7_link_chp"/>
    <property type="match status" value="1"/>
</dbReference>
<name>C0EHT0_9FIRM</name>
<evidence type="ECO:0000259" key="2">
    <source>
        <dbReference type="Pfam" id="PF13566"/>
    </source>
</evidence>
<dbReference type="Proteomes" id="UP000003340">
    <property type="component" value="Unassembled WGS sequence"/>
</dbReference>
<gene>
    <name evidence="3" type="ORF">CLOSTMETH_03425</name>
</gene>
<reference evidence="3 4" key="1">
    <citation type="submission" date="2009-01" db="EMBL/GenBank/DDBJ databases">
        <authorList>
            <person name="Fulton L."/>
            <person name="Clifton S."/>
            <person name="Fulton B."/>
            <person name="Xu J."/>
            <person name="Minx P."/>
            <person name="Pepin K.H."/>
            <person name="Johnson M."/>
            <person name="Bhonagiri V."/>
            <person name="Nash W.E."/>
            <person name="Mardis E.R."/>
            <person name="Wilson R.K."/>
        </authorList>
    </citation>
    <scope>NUCLEOTIDE SEQUENCE [LARGE SCALE GENOMIC DNA]</scope>
    <source>
        <strain evidence="3 4">DSM 5476</strain>
    </source>
</reference>
<reference evidence="3 4" key="2">
    <citation type="submission" date="2009-02" db="EMBL/GenBank/DDBJ databases">
        <title>Draft genome sequence of Clostridium methylpentosum (DSM 5476).</title>
        <authorList>
            <person name="Sudarsanam P."/>
            <person name="Ley R."/>
            <person name="Guruge J."/>
            <person name="Turnbaugh P.J."/>
            <person name="Mahowald M."/>
            <person name="Liep D."/>
            <person name="Gordon J."/>
        </authorList>
    </citation>
    <scope>NUCLEOTIDE SEQUENCE [LARGE SCALE GENOMIC DNA]</scope>
    <source>
        <strain evidence="3 4">DSM 5476</strain>
    </source>
</reference>
<accession>C0EHT0</accession>
<feature type="domain" description="DUF4130" evidence="2">
    <location>
        <begin position="88"/>
        <end position="245"/>
    </location>
</feature>
<dbReference type="STRING" id="537013.CLOSTMETH_03425"/>
<dbReference type="Pfam" id="PF13566">
    <property type="entry name" value="DUF4130"/>
    <property type="match status" value="1"/>
</dbReference>